<evidence type="ECO:0000313" key="4">
    <source>
        <dbReference type="EMBL" id="MBR9651383.1"/>
    </source>
</evidence>
<proteinExistence type="inferred from homology"/>
<dbReference type="InterPro" id="IPR020904">
    <property type="entry name" value="Sc_DH/Rdtase_CS"/>
</dbReference>
<protein>
    <submittedName>
        <fullName evidence="4">SDR family NAD(P)-dependent oxidoreductase</fullName>
    </submittedName>
</protein>
<gene>
    <name evidence="4" type="ORF">IT775_09635</name>
</gene>
<keyword evidence="2" id="KW-0560">Oxidoreductase</keyword>
<evidence type="ECO:0000313" key="5">
    <source>
        <dbReference type="Proteomes" id="UP001195941"/>
    </source>
</evidence>
<keyword evidence="5" id="KW-1185">Reference proteome</keyword>
<dbReference type="Proteomes" id="UP001195941">
    <property type="component" value="Unassembled WGS sequence"/>
</dbReference>
<dbReference type="InterPro" id="IPR002347">
    <property type="entry name" value="SDR_fam"/>
</dbReference>
<comment type="caution">
    <text evidence="4">The sequence shown here is derived from an EMBL/GenBank/DDBJ whole genome shotgun (WGS) entry which is preliminary data.</text>
</comment>
<reference evidence="4 5" key="1">
    <citation type="journal article" date="2021" name="Arch. Microbiol.">
        <title>Thalassobius aquimarinus sp. nov., isolated from the Sea of Japan seashore.</title>
        <authorList>
            <person name="Kurilenko V.V."/>
            <person name="Romanenko L.A."/>
            <person name="Chernysheva N.Y."/>
            <person name="Velansky P.V."/>
            <person name="Tekutyeva L.A."/>
            <person name="Isaeva M.P."/>
            <person name="Mikhailov V.V."/>
        </authorList>
    </citation>
    <scope>NUCLEOTIDE SEQUENCE [LARGE SCALE GENOMIC DNA]</scope>
    <source>
        <strain evidence="4 5">KMM 8518</strain>
    </source>
</reference>
<evidence type="ECO:0000256" key="3">
    <source>
        <dbReference type="RuleBase" id="RU000363"/>
    </source>
</evidence>
<dbReference type="PRINTS" id="PR00080">
    <property type="entry name" value="SDRFAMILY"/>
</dbReference>
<organism evidence="4 5">
    <name type="scientific">Thalassovita aquimarina</name>
    <dbReference type="NCBI Taxonomy" id="2785917"/>
    <lineage>
        <taxon>Bacteria</taxon>
        <taxon>Pseudomonadati</taxon>
        <taxon>Pseudomonadota</taxon>
        <taxon>Alphaproteobacteria</taxon>
        <taxon>Rhodobacterales</taxon>
        <taxon>Roseobacteraceae</taxon>
        <taxon>Thalassovita</taxon>
    </lineage>
</organism>
<dbReference type="InterPro" id="IPR036291">
    <property type="entry name" value="NAD(P)-bd_dom_sf"/>
</dbReference>
<dbReference type="RefSeq" id="WP_212700904.1">
    <property type="nucleotide sequence ID" value="NZ_JADMKU010000007.1"/>
</dbReference>
<accession>A0ABS5HR35</accession>
<comment type="similarity">
    <text evidence="1 3">Belongs to the short-chain dehydrogenases/reductases (SDR) family.</text>
</comment>
<dbReference type="PRINTS" id="PR00081">
    <property type="entry name" value="GDHRDH"/>
</dbReference>
<dbReference type="PANTHER" id="PTHR44196">
    <property type="entry name" value="DEHYDROGENASE/REDUCTASE SDR FAMILY MEMBER 7B"/>
    <property type="match status" value="1"/>
</dbReference>
<dbReference type="SUPFAM" id="SSF51735">
    <property type="entry name" value="NAD(P)-binding Rossmann-fold domains"/>
    <property type="match status" value="1"/>
</dbReference>
<dbReference type="PROSITE" id="PS00061">
    <property type="entry name" value="ADH_SHORT"/>
    <property type="match status" value="1"/>
</dbReference>
<evidence type="ECO:0000256" key="2">
    <source>
        <dbReference type="ARBA" id="ARBA00023002"/>
    </source>
</evidence>
<dbReference type="EMBL" id="JADMKU010000007">
    <property type="protein sequence ID" value="MBR9651383.1"/>
    <property type="molecule type" value="Genomic_DNA"/>
</dbReference>
<dbReference type="Pfam" id="PF00106">
    <property type="entry name" value="adh_short"/>
    <property type="match status" value="1"/>
</dbReference>
<dbReference type="Gene3D" id="3.40.50.720">
    <property type="entry name" value="NAD(P)-binding Rossmann-like Domain"/>
    <property type="match status" value="1"/>
</dbReference>
<sequence length="252" mass="26505">MRTERSRLDGATVVLTGVSRGIGRALCKLLIAEGATVAAVARDATALAGLRDALGDRVVPFACDLSKVAARDELIDAVTGRFGSIDGLINNAAVQTEMSFTSGNVGDIAQKSAQEIEINLTAPVHLVSRFLPIMSGRAAPFIVNLTSGLAIAPKEAAPVYSGTKAGLRSFTKALRYQAQSSCPELCVTEVIMALVDTDMTRGRGRGKISAERAAAEIVEAIVAGKHEVWVAKAKMLPILARVSPGIPERLLR</sequence>
<name>A0ABS5HR35_9RHOB</name>
<dbReference type="PANTHER" id="PTHR44196:SF1">
    <property type="entry name" value="DEHYDROGENASE_REDUCTASE SDR FAMILY MEMBER 7B"/>
    <property type="match status" value="1"/>
</dbReference>
<evidence type="ECO:0000256" key="1">
    <source>
        <dbReference type="ARBA" id="ARBA00006484"/>
    </source>
</evidence>